<evidence type="ECO:0000313" key="1">
    <source>
        <dbReference type="EMBL" id="NYA71101.1"/>
    </source>
</evidence>
<reference evidence="1 2" key="1">
    <citation type="submission" date="2020-07" db="EMBL/GenBank/DDBJ databases">
        <authorList>
            <person name="Sun Q."/>
        </authorList>
    </citation>
    <scope>NUCLEOTIDE SEQUENCE [LARGE SCALE GENOMIC DNA]</scope>
    <source>
        <strain evidence="1 2">MAH-1</strain>
    </source>
</reference>
<dbReference type="SUPFAM" id="SSF82171">
    <property type="entry name" value="DPP6 N-terminal domain-like"/>
    <property type="match status" value="1"/>
</dbReference>
<protein>
    <submittedName>
        <fullName evidence="1">Uncharacterized protein</fullName>
    </submittedName>
</protein>
<dbReference type="RefSeq" id="WP_176005908.1">
    <property type="nucleotide sequence ID" value="NZ_JABWMI010000010.1"/>
</dbReference>
<accession>A0A7Y9C5A4</accession>
<sequence length="276" mass="30866">MKRFSLELLYHIVGIGSASGLFYADGSVFIASDNAGYLYEFRTKDQTLSKIKLFDSQTLENIPKKHKPDFEAVAQKDGKLYLFGSGSTDKRNAVSVVDVKTKEITNQDLSDLYAEMRHVSKIDADNFNLEGAFATDDAWFFFQRGNGSGGNNGIFKIIGSLGKFSKVNYLPMELPKIKHVTTSFTDAILIDDTIWFLATAEDTNSTYEDGEVLGSLIGKIDFETMQVVFSEQITDKQKFEGLALYSKSDNEISFFLCEDNDTDGMESGIFLLKMSY</sequence>
<evidence type="ECO:0000313" key="2">
    <source>
        <dbReference type="Proteomes" id="UP000535020"/>
    </source>
</evidence>
<name>A0A7Y9C5A4_9FLAO</name>
<gene>
    <name evidence="1" type="ORF">HZF10_09235</name>
</gene>
<proteinExistence type="predicted"/>
<dbReference type="AlphaFoldDB" id="A0A7Y9C5A4"/>
<comment type="caution">
    <text evidence="1">The sequence shown here is derived from an EMBL/GenBank/DDBJ whole genome shotgun (WGS) entry which is preliminary data.</text>
</comment>
<keyword evidence="2" id="KW-1185">Reference proteome</keyword>
<dbReference type="Proteomes" id="UP000535020">
    <property type="component" value="Unassembled WGS sequence"/>
</dbReference>
<dbReference type="InterPro" id="IPR053851">
    <property type="entry name" value="DUF6929"/>
</dbReference>
<dbReference type="Pfam" id="PF22000">
    <property type="entry name" value="DUF6929"/>
    <property type="match status" value="1"/>
</dbReference>
<organism evidence="1 2">
    <name type="scientific">Flavobacterium agri</name>
    <dbReference type="NCBI Taxonomy" id="2743471"/>
    <lineage>
        <taxon>Bacteria</taxon>
        <taxon>Pseudomonadati</taxon>
        <taxon>Bacteroidota</taxon>
        <taxon>Flavobacteriia</taxon>
        <taxon>Flavobacteriales</taxon>
        <taxon>Flavobacteriaceae</taxon>
        <taxon>Flavobacterium</taxon>
    </lineage>
</organism>
<dbReference type="EMBL" id="JACBJI010000003">
    <property type="protein sequence ID" value="NYA71101.1"/>
    <property type="molecule type" value="Genomic_DNA"/>
</dbReference>